<gene>
    <name evidence="2" type="ORF">Bca52824_033420</name>
</gene>
<feature type="region of interest" description="Disordered" evidence="1">
    <location>
        <begin position="1"/>
        <end position="42"/>
    </location>
</feature>
<reference evidence="2 3" key="1">
    <citation type="submission" date="2020-02" db="EMBL/GenBank/DDBJ databases">
        <authorList>
            <person name="Ma Q."/>
            <person name="Huang Y."/>
            <person name="Song X."/>
            <person name="Pei D."/>
        </authorList>
    </citation>
    <scope>NUCLEOTIDE SEQUENCE [LARGE SCALE GENOMIC DNA]</scope>
    <source>
        <strain evidence="2">Sxm20200214</strain>
        <tissue evidence="2">Leaf</tissue>
    </source>
</reference>
<protein>
    <submittedName>
        <fullName evidence="2">Uncharacterized protein</fullName>
    </submittedName>
</protein>
<keyword evidence="3" id="KW-1185">Reference proteome</keyword>
<dbReference type="AlphaFoldDB" id="A0A8X7V725"/>
<proteinExistence type="predicted"/>
<dbReference type="EMBL" id="JAAMPC010000007">
    <property type="protein sequence ID" value="KAG2304769.1"/>
    <property type="molecule type" value="Genomic_DNA"/>
</dbReference>
<evidence type="ECO:0000313" key="2">
    <source>
        <dbReference type="EMBL" id="KAG2304769.1"/>
    </source>
</evidence>
<comment type="caution">
    <text evidence="2">The sequence shown here is derived from an EMBL/GenBank/DDBJ whole genome shotgun (WGS) entry which is preliminary data.</text>
</comment>
<accession>A0A8X7V725</accession>
<sequence>MASSPSTASAKRSQEEWCRQSVTAKKRRCTKGVEGEPSGPLTQHRAKVPYDTYFLLTYDTLFYDYPDSYLACKRLADGLAESWEVLKLVEVTLKSTEDAHAAETSQLEARVSDLERDLGKSASALFKMKKEQKAKASEVRRLPGEIQSQGEPRTLRKKDLALAGIEGSLSEIQLLKGEVVPTLNSEEARLLS</sequence>
<name>A0A8X7V725_BRACI</name>
<evidence type="ECO:0000256" key="1">
    <source>
        <dbReference type="SAM" id="MobiDB-lite"/>
    </source>
</evidence>
<organism evidence="2 3">
    <name type="scientific">Brassica carinata</name>
    <name type="common">Ethiopian mustard</name>
    <name type="synonym">Abyssinian cabbage</name>
    <dbReference type="NCBI Taxonomy" id="52824"/>
    <lineage>
        <taxon>Eukaryota</taxon>
        <taxon>Viridiplantae</taxon>
        <taxon>Streptophyta</taxon>
        <taxon>Embryophyta</taxon>
        <taxon>Tracheophyta</taxon>
        <taxon>Spermatophyta</taxon>
        <taxon>Magnoliopsida</taxon>
        <taxon>eudicotyledons</taxon>
        <taxon>Gunneridae</taxon>
        <taxon>Pentapetalae</taxon>
        <taxon>rosids</taxon>
        <taxon>malvids</taxon>
        <taxon>Brassicales</taxon>
        <taxon>Brassicaceae</taxon>
        <taxon>Brassiceae</taxon>
        <taxon>Brassica</taxon>
    </lineage>
</organism>
<dbReference type="Proteomes" id="UP000886595">
    <property type="component" value="Unassembled WGS sequence"/>
</dbReference>
<feature type="compositionally biased region" description="Polar residues" evidence="1">
    <location>
        <begin position="1"/>
        <end position="11"/>
    </location>
</feature>
<dbReference type="OrthoDB" id="10513700at2759"/>
<evidence type="ECO:0000313" key="3">
    <source>
        <dbReference type="Proteomes" id="UP000886595"/>
    </source>
</evidence>